<name>B0C2N9_ACAM1</name>
<feature type="region of interest" description="Disordered" evidence="1">
    <location>
        <begin position="63"/>
        <end position="92"/>
    </location>
</feature>
<feature type="domain" description="Putative regulatory protein FmdB zinc ribbon" evidence="2">
    <location>
        <begin position="1"/>
        <end position="41"/>
    </location>
</feature>
<evidence type="ECO:0000256" key="1">
    <source>
        <dbReference type="SAM" id="MobiDB-lite"/>
    </source>
</evidence>
<dbReference type="OrthoDB" id="9813321at2"/>
<dbReference type="Proteomes" id="UP000000268">
    <property type="component" value="Chromosome"/>
</dbReference>
<dbReference type="eggNOG" id="COG2331">
    <property type="taxonomic scope" value="Bacteria"/>
</dbReference>
<dbReference type="Pfam" id="PF09723">
    <property type="entry name" value="Zn_ribbon_8"/>
    <property type="match status" value="1"/>
</dbReference>
<dbReference type="InterPro" id="IPR013429">
    <property type="entry name" value="Regulatory_FmdB_Zinc_ribbon"/>
</dbReference>
<dbReference type="AlphaFoldDB" id="B0C2N9"/>
<dbReference type="NCBIfam" id="TIGR02605">
    <property type="entry name" value="CxxC_CxxC_SSSS"/>
    <property type="match status" value="1"/>
</dbReference>
<gene>
    <name evidence="3" type="ordered locus">AM1_5995</name>
</gene>
<organism evidence="3 4">
    <name type="scientific">Acaryochloris marina (strain MBIC 11017)</name>
    <dbReference type="NCBI Taxonomy" id="329726"/>
    <lineage>
        <taxon>Bacteria</taxon>
        <taxon>Bacillati</taxon>
        <taxon>Cyanobacteriota</taxon>
        <taxon>Cyanophyceae</taxon>
        <taxon>Acaryochloridales</taxon>
        <taxon>Acaryochloridaceae</taxon>
        <taxon>Acaryochloris</taxon>
    </lineage>
</organism>
<accession>B0C2N9</accession>
<dbReference type="KEGG" id="amr:AM1_5995"/>
<keyword evidence="4" id="KW-1185">Reference proteome</keyword>
<dbReference type="HOGENOM" id="CLU_136025_2_0_3"/>
<evidence type="ECO:0000259" key="2">
    <source>
        <dbReference type="SMART" id="SM00834"/>
    </source>
</evidence>
<reference evidence="3 4" key="1">
    <citation type="journal article" date="2008" name="Proc. Natl. Acad. Sci. U.S.A.">
        <title>Niche adaptation and genome expansion in the chlorophyll d-producing cyanobacterium Acaryochloris marina.</title>
        <authorList>
            <person name="Swingley W.D."/>
            <person name="Chen M."/>
            <person name="Cheung P.C."/>
            <person name="Conrad A.L."/>
            <person name="Dejesa L.C."/>
            <person name="Hao J."/>
            <person name="Honchak B.M."/>
            <person name="Karbach L.E."/>
            <person name="Kurdoglu A."/>
            <person name="Lahiri S."/>
            <person name="Mastrian S.D."/>
            <person name="Miyashita H."/>
            <person name="Page L."/>
            <person name="Ramakrishna P."/>
            <person name="Satoh S."/>
            <person name="Sattley W.M."/>
            <person name="Shimada Y."/>
            <person name="Taylor H.L."/>
            <person name="Tomo T."/>
            <person name="Tsuchiya T."/>
            <person name="Wang Z.T."/>
            <person name="Raymond J."/>
            <person name="Mimuro M."/>
            <person name="Blankenship R.E."/>
            <person name="Touchman J.W."/>
        </authorList>
    </citation>
    <scope>NUCLEOTIDE SEQUENCE [LARGE SCALE GENOMIC DNA]</scope>
    <source>
        <strain evidence="4">MBIC 11017</strain>
    </source>
</reference>
<dbReference type="SMART" id="SM00834">
    <property type="entry name" value="CxxC_CXXC_SSSS"/>
    <property type="match status" value="1"/>
</dbReference>
<proteinExistence type="predicted"/>
<protein>
    <recommendedName>
        <fullName evidence="2">Putative regulatory protein FmdB zinc ribbon domain-containing protein</fullName>
    </recommendedName>
</protein>
<sequence>MPLYDYRCNECGDFEKWLQISDLDSPVYCSDCDQVANRLISAPNISLNSGRFPKKYGTPELVTRKKRSVSPPRLQEAKAGRPWMVSHSPARY</sequence>
<evidence type="ECO:0000313" key="4">
    <source>
        <dbReference type="Proteomes" id="UP000000268"/>
    </source>
</evidence>
<evidence type="ECO:0000313" key="3">
    <source>
        <dbReference type="EMBL" id="ABW30927.1"/>
    </source>
</evidence>
<dbReference type="RefSeq" id="WP_012166129.1">
    <property type="nucleotide sequence ID" value="NC_009925.1"/>
</dbReference>
<dbReference type="STRING" id="329726.AM1_5995"/>
<dbReference type="EMBL" id="CP000828">
    <property type="protein sequence ID" value="ABW30927.1"/>
    <property type="molecule type" value="Genomic_DNA"/>
</dbReference>